<reference evidence="1 2" key="1">
    <citation type="journal article" date="2020" name="Microorganisms">
        <title>Reliable Identification of Environmental Pseudomonas Isolates Using the rpoD Gene.</title>
        <authorList>
            <consortium name="The Broad Institute Genome Sequencing Platform"/>
            <person name="Girard L."/>
            <person name="Lood C."/>
            <person name="Rokni-Zadeh H."/>
            <person name="van Noort V."/>
            <person name="Lavigne R."/>
            <person name="De Mot R."/>
        </authorList>
    </citation>
    <scope>NUCLEOTIDE SEQUENCE [LARGE SCALE GENOMIC DNA]</scope>
    <source>
        <strain evidence="1 2">RW1P2</strain>
    </source>
</reference>
<organism evidence="1 2">
    <name type="scientific">Pseudomonas kurunegalensis</name>
    <dbReference type="NCBI Taxonomy" id="485880"/>
    <lineage>
        <taxon>Bacteria</taxon>
        <taxon>Pseudomonadati</taxon>
        <taxon>Pseudomonadota</taxon>
        <taxon>Gammaproteobacteria</taxon>
        <taxon>Pseudomonadales</taxon>
        <taxon>Pseudomonadaceae</taxon>
        <taxon>Pseudomonas</taxon>
    </lineage>
</organism>
<keyword evidence="2" id="KW-1185">Reference proteome</keyword>
<gene>
    <name evidence="1" type="ORF">HU758_007190</name>
</gene>
<sequence>MGALRAAQWQYDNRMPPEVSETPQERAERHWIEEGIDQLMRGSDFLFQRRMRPQQGVTYERFALAVDEFAMDQLAQSRSNSALGHLVLDGHRRNGSDAQTSTHKLLSVADPDAALRQIAAELLAPFAEQGVLAQAEEAE</sequence>
<proteinExistence type="predicted"/>
<accession>A0ACC5UKN3</accession>
<dbReference type="EMBL" id="JABWSB020000003">
    <property type="protein sequence ID" value="MBV4514985.1"/>
    <property type="molecule type" value="Genomic_DNA"/>
</dbReference>
<name>A0ACC5UKN3_9PSED</name>
<evidence type="ECO:0000313" key="1">
    <source>
        <dbReference type="EMBL" id="MBV4514985.1"/>
    </source>
</evidence>
<protein>
    <submittedName>
        <fullName evidence="1">Uncharacterized protein</fullName>
    </submittedName>
</protein>
<dbReference type="Proteomes" id="UP000624243">
    <property type="component" value="Unassembled WGS sequence"/>
</dbReference>
<comment type="caution">
    <text evidence="1">The sequence shown here is derived from an EMBL/GenBank/DDBJ whole genome shotgun (WGS) entry which is preliminary data.</text>
</comment>
<evidence type="ECO:0000313" key="2">
    <source>
        <dbReference type="Proteomes" id="UP000624243"/>
    </source>
</evidence>